<evidence type="ECO:0000259" key="3">
    <source>
        <dbReference type="PROSITE" id="PS50004"/>
    </source>
</evidence>
<dbReference type="PANTHER" id="PTHR45911:SF4">
    <property type="entry name" value="MULTIPLE C2 AND TRANSMEMBRANE DOMAIN-CONTAINING PROTEIN"/>
    <property type="match status" value="1"/>
</dbReference>
<evidence type="ECO:0000313" key="5">
    <source>
        <dbReference type="Proteomes" id="UP000807716"/>
    </source>
</evidence>
<dbReference type="AlphaFoldDB" id="A0A9P6QJ31"/>
<name>A0A9P6QJ31_9FUNG</name>
<dbReference type="CDD" id="cd00030">
    <property type="entry name" value="C2"/>
    <property type="match status" value="1"/>
</dbReference>
<dbReference type="InterPro" id="IPR000008">
    <property type="entry name" value="C2_dom"/>
</dbReference>
<dbReference type="EMBL" id="JAAAJB010000077">
    <property type="protein sequence ID" value="KAG0267307.1"/>
    <property type="molecule type" value="Genomic_DNA"/>
</dbReference>
<keyword evidence="5" id="KW-1185">Reference proteome</keyword>
<dbReference type="PROSITE" id="PS50004">
    <property type="entry name" value="C2"/>
    <property type="match status" value="1"/>
</dbReference>
<sequence length="196" mass="21763">MYGEKFLDITVFRAIKLEDVDKFGGNDPYVFVFTDIDEPKIGAKTHVSKEGKNPKWNQQLHLENLTDRTQYVYLEVMDDETGTDEPIAFAAVPLSQIRDAPGDRLQGEFNLFNKDGQAKGKIVLGLRLRNPSDLPIEEEEGALVEGVSQVVGKHQERFKKMVFKENLEDGGKAVLTGLALLGAGAKLFAKPAKKEA</sequence>
<dbReference type="PANTHER" id="PTHR45911">
    <property type="entry name" value="C2 DOMAIN-CONTAINING PROTEIN"/>
    <property type="match status" value="1"/>
</dbReference>
<dbReference type="GO" id="GO:0005509">
    <property type="term" value="F:calcium ion binding"/>
    <property type="evidence" value="ECO:0007669"/>
    <property type="project" value="TreeGrafter"/>
</dbReference>
<reference evidence="4" key="1">
    <citation type="journal article" date="2020" name="Fungal Divers.">
        <title>Resolving the Mortierellaceae phylogeny through synthesis of multi-gene phylogenetics and phylogenomics.</title>
        <authorList>
            <person name="Vandepol N."/>
            <person name="Liber J."/>
            <person name="Desiro A."/>
            <person name="Na H."/>
            <person name="Kennedy M."/>
            <person name="Barry K."/>
            <person name="Grigoriev I.V."/>
            <person name="Miller A.N."/>
            <person name="O'Donnell K."/>
            <person name="Stajich J.E."/>
            <person name="Bonito G."/>
        </authorList>
    </citation>
    <scope>NUCLEOTIDE SEQUENCE</scope>
    <source>
        <strain evidence="4">BC1065</strain>
    </source>
</reference>
<dbReference type="Gene3D" id="2.60.40.150">
    <property type="entry name" value="C2 domain"/>
    <property type="match status" value="1"/>
</dbReference>
<accession>A0A9P6QJ31</accession>
<keyword evidence="1" id="KW-0479">Metal-binding</keyword>
<gene>
    <name evidence="4" type="ORF">DFQ27_008867</name>
</gene>
<proteinExistence type="predicted"/>
<dbReference type="SUPFAM" id="SSF49562">
    <property type="entry name" value="C2 domain (Calcium/lipid-binding domain, CaLB)"/>
    <property type="match status" value="1"/>
</dbReference>
<comment type="caution">
    <text evidence="4">The sequence shown here is derived from an EMBL/GenBank/DDBJ whole genome shotgun (WGS) entry which is preliminary data.</text>
</comment>
<feature type="domain" description="C2" evidence="3">
    <location>
        <begin position="1"/>
        <end position="109"/>
    </location>
</feature>
<dbReference type="SMART" id="SM00239">
    <property type="entry name" value="C2"/>
    <property type="match status" value="1"/>
</dbReference>
<dbReference type="OrthoDB" id="270970at2759"/>
<dbReference type="InterPro" id="IPR035892">
    <property type="entry name" value="C2_domain_sf"/>
</dbReference>
<protein>
    <recommendedName>
        <fullName evidence="3">C2 domain-containing protein</fullName>
    </recommendedName>
</protein>
<dbReference type="Pfam" id="PF00168">
    <property type="entry name" value="C2"/>
    <property type="match status" value="1"/>
</dbReference>
<evidence type="ECO:0000256" key="2">
    <source>
        <dbReference type="ARBA" id="ARBA00022837"/>
    </source>
</evidence>
<evidence type="ECO:0000256" key="1">
    <source>
        <dbReference type="ARBA" id="ARBA00022723"/>
    </source>
</evidence>
<dbReference type="Proteomes" id="UP000807716">
    <property type="component" value="Unassembled WGS sequence"/>
</dbReference>
<evidence type="ECO:0000313" key="4">
    <source>
        <dbReference type="EMBL" id="KAG0267307.1"/>
    </source>
</evidence>
<keyword evidence="2" id="KW-0106">Calcium</keyword>
<organism evidence="4 5">
    <name type="scientific">Actinomortierella ambigua</name>
    <dbReference type="NCBI Taxonomy" id="1343610"/>
    <lineage>
        <taxon>Eukaryota</taxon>
        <taxon>Fungi</taxon>
        <taxon>Fungi incertae sedis</taxon>
        <taxon>Mucoromycota</taxon>
        <taxon>Mortierellomycotina</taxon>
        <taxon>Mortierellomycetes</taxon>
        <taxon>Mortierellales</taxon>
        <taxon>Mortierellaceae</taxon>
        <taxon>Actinomortierella</taxon>
    </lineage>
</organism>
<dbReference type="GO" id="GO:0016020">
    <property type="term" value="C:membrane"/>
    <property type="evidence" value="ECO:0007669"/>
    <property type="project" value="TreeGrafter"/>
</dbReference>